<evidence type="ECO:0000256" key="2">
    <source>
        <dbReference type="SAM" id="Phobius"/>
    </source>
</evidence>
<accession>A0A1G1WNL5</accession>
<keyword evidence="2" id="KW-1133">Transmembrane helix</keyword>
<proteinExistence type="predicted"/>
<feature type="region of interest" description="Disordered" evidence="1">
    <location>
        <begin position="166"/>
        <end position="185"/>
    </location>
</feature>
<dbReference type="EMBL" id="MHCX01000030">
    <property type="protein sequence ID" value="OGY29284.1"/>
    <property type="molecule type" value="Genomic_DNA"/>
</dbReference>
<evidence type="ECO:0000256" key="1">
    <source>
        <dbReference type="SAM" id="MobiDB-lite"/>
    </source>
</evidence>
<dbReference type="AlphaFoldDB" id="A0A1G1WNL5"/>
<comment type="caution">
    <text evidence="3">The sequence shown here is derived from an EMBL/GenBank/DDBJ whole genome shotgun (WGS) entry which is preliminary data.</text>
</comment>
<keyword evidence="2" id="KW-0812">Transmembrane</keyword>
<name>A0A1G1WNL5_9BACT</name>
<evidence type="ECO:0000313" key="3">
    <source>
        <dbReference type="EMBL" id="OGY29284.1"/>
    </source>
</evidence>
<gene>
    <name evidence="3" type="ORF">A3J50_03130</name>
</gene>
<dbReference type="Proteomes" id="UP000177821">
    <property type="component" value="Unassembled WGS sequence"/>
</dbReference>
<keyword evidence="2" id="KW-0472">Membrane</keyword>
<organism evidence="3 4">
    <name type="scientific">Candidatus Woykebacteria bacterium RIFCSPHIGHO2_02_FULL_43_16b</name>
    <dbReference type="NCBI Taxonomy" id="1802601"/>
    <lineage>
        <taxon>Bacteria</taxon>
        <taxon>Candidatus Woykeibacteriota</taxon>
    </lineage>
</organism>
<reference evidence="3 4" key="1">
    <citation type="journal article" date="2016" name="Nat. Commun.">
        <title>Thousands of microbial genomes shed light on interconnected biogeochemical processes in an aquifer system.</title>
        <authorList>
            <person name="Anantharaman K."/>
            <person name="Brown C.T."/>
            <person name="Hug L.A."/>
            <person name="Sharon I."/>
            <person name="Castelle C.J."/>
            <person name="Probst A.J."/>
            <person name="Thomas B.C."/>
            <person name="Singh A."/>
            <person name="Wilkins M.J."/>
            <person name="Karaoz U."/>
            <person name="Brodie E.L."/>
            <person name="Williams K.H."/>
            <person name="Hubbard S.S."/>
            <person name="Banfield J.F."/>
        </authorList>
    </citation>
    <scope>NUCLEOTIDE SEQUENCE [LARGE SCALE GENOMIC DNA]</scope>
</reference>
<protein>
    <submittedName>
        <fullName evidence="3">Uncharacterized protein</fullName>
    </submittedName>
</protein>
<feature type="transmembrane region" description="Helical" evidence="2">
    <location>
        <begin position="191"/>
        <end position="211"/>
    </location>
</feature>
<sequence length="220" mass="24625">MKKLIVIIFILCSIFVVTQHSYAQENTFFFIQSTYNSPEDLDFLFSHSTRVLKYLKGEELEKPLFLGLITQEQKGEFDSQGYAYEVIDENISSDEDLNAYELLFSYEADTFDLLEPYGEVRIIGAHWALFKARPDVPEGYDAAGKPFFGSPWPQGSLPTPLYKTDTITKTPSPVPQPPSQTPTGPLGNNTIVFALVLFGVLAALTVGVIAVRRKQTQNSQ</sequence>
<evidence type="ECO:0000313" key="4">
    <source>
        <dbReference type="Proteomes" id="UP000177821"/>
    </source>
</evidence>